<dbReference type="VEuPathDB" id="FungiDB:HMPREF1541_03618"/>
<evidence type="ECO:0000256" key="11">
    <source>
        <dbReference type="RuleBase" id="RU003805"/>
    </source>
</evidence>
<dbReference type="HOGENOM" id="CLU_003364_1_0_1"/>
<dbReference type="Gene3D" id="1.10.287.280">
    <property type="match status" value="1"/>
</dbReference>
<dbReference type="RefSeq" id="XP_008716191.1">
    <property type="nucleotide sequence ID" value="XM_008717969.1"/>
</dbReference>
<evidence type="ECO:0000256" key="2">
    <source>
        <dbReference type="ARBA" id="ARBA00004173"/>
    </source>
</evidence>
<keyword evidence="4 11" id="KW-0240">DNA-directed RNA polymerase</keyword>
<dbReference type="GO" id="GO:0001018">
    <property type="term" value="F:mitochondrial promoter sequence-specific DNA binding"/>
    <property type="evidence" value="ECO:0007669"/>
    <property type="project" value="TreeGrafter"/>
</dbReference>
<accession>W2RYZ8</accession>
<keyword evidence="6 11" id="KW-0548">Nucleotidyltransferase</keyword>
<proteinExistence type="inferred from homology"/>
<evidence type="ECO:0000256" key="7">
    <source>
        <dbReference type="ARBA" id="ARBA00022946"/>
    </source>
</evidence>
<dbReference type="InterPro" id="IPR043502">
    <property type="entry name" value="DNA/RNA_pol_sf"/>
</dbReference>
<dbReference type="InterPro" id="IPR029262">
    <property type="entry name" value="RPOL_N"/>
</dbReference>
<dbReference type="Pfam" id="PF00940">
    <property type="entry name" value="RNA_pol"/>
    <property type="match status" value="1"/>
</dbReference>
<dbReference type="EMBL" id="KB822719">
    <property type="protein sequence ID" value="ETN41682.1"/>
    <property type="molecule type" value="Genomic_DNA"/>
</dbReference>
<keyword evidence="7" id="KW-0809">Transit peptide</keyword>
<reference evidence="14 15" key="1">
    <citation type="submission" date="2013-03" db="EMBL/GenBank/DDBJ databases">
        <title>The Genome Sequence of Phialophora europaea CBS 101466.</title>
        <authorList>
            <consortium name="The Broad Institute Genomics Platform"/>
            <person name="Cuomo C."/>
            <person name="de Hoog S."/>
            <person name="Gorbushina A."/>
            <person name="Walker B."/>
            <person name="Young S.K."/>
            <person name="Zeng Q."/>
            <person name="Gargeya S."/>
            <person name="Fitzgerald M."/>
            <person name="Haas B."/>
            <person name="Abouelleil A."/>
            <person name="Allen A.W."/>
            <person name="Alvarado L."/>
            <person name="Arachchi H.M."/>
            <person name="Berlin A.M."/>
            <person name="Chapman S.B."/>
            <person name="Gainer-Dewar J."/>
            <person name="Goldberg J."/>
            <person name="Griggs A."/>
            <person name="Gujja S."/>
            <person name="Hansen M."/>
            <person name="Howarth C."/>
            <person name="Imamovic A."/>
            <person name="Ireland A."/>
            <person name="Larimer J."/>
            <person name="McCowan C."/>
            <person name="Murphy C."/>
            <person name="Pearson M."/>
            <person name="Poon T.W."/>
            <person name="Priest M."/>
            <person name="Roberts A."/>
            <person name="Saif S."/>
            <person name="Shea T."/>
            <person name="Sisk P."/>
            <person name="Sykes S."/>
            <person name="Wortman J."/>
            <person name="Nusbaum C."/>
            <person name="Birren B."/>
        </authorList>
    </citation>
    <scope>NUCLEOTIDE SEQUENCE [LARGE SCALE GENOMIC DNA]</scope>
    <source>
        <strain evidence="14 15">CBS 101466</strain>
    </source>
</reference>
<dbReference type="OrthoDB" id="276422at2759"/>
<comment type="function">
    <text evidence="1 11">DNA-dependent RNA polymerase catalyzes the transcription of DNA into RNA using the four ribonucleoside triphosphates as substrates.</text>
</comment>
<dbReference type="InParanoid" id="W2RYZ8"/>
<evidence type="ECO:0000256" key="10">
    <source>
        <dbReference type="ARBA" id="ARBA00048552"/>
    </source>
</evidence>
<dbReference type="PANTHER" id="PTHR10102">
    <property type="entry name" value="DNA-DIRECTED RNA POLYMERASE, MITOCHONDRIAL"/>
    <property type="match status" value="1"/>
</dbReference>
<keyword evidence="5 11" id="KW-0808">Transferase</keyword>
<dbReference type="Gene3D" id="1.10.1320.10">
    <property type="entry name" value="DNA-directed RNA polymerase, N-terminal domain"/>
    <property type="match status" value="1"/>
</dbReference>
<dbReference type="PROSITE" id="PS00489">
    <property type="entry name" value="RNA_POL_PHAGE_2"/>
    <property type="match status" value="1"/>
</dbReference>
<comment type="subcellular location">
    <subcellularLocation>
        <location evidence="2">Mitochondrion</location>
    </subcellularLocation>
</comment>
<feature type="region of interest" description="Disordered" evidence="12">
    <location>
        <begin position="42"/>
        <end position="74"/>
    </location>
</feature>
<evidence type="ECO:0000256" key="12">
    <source>
        <dbReference type="SAM" id="MobiDB-lite"/>
    </source>
</evidence>
<feature type="compositionally biased region" description="Polar residues" evidence="12">
    <location>
        <begin position="42"/>
        <end position="51"/>
    </location>
</feature>
<dbReference type="FunFam" id="1.10.150.20:FF:000041">
    <property type="entry name" value="DNA-directed RNA polymerase"/>
    <property type="match status" value="1"/>
</dbReference>
<feature type="domain" description="DNA-directed RNA polymerase N-terminal" evidence="13">
    <location>
        <begin position="358"/>
        <end position="685"/>
    </location>
</feature>
<dbReference type="GO" id="GO:0006390">
    <property type="term" value="P:mitochondrial transcription"/>
    <property type="evidence" value="ECO:0007669"/>
    <property type="project" value="TreeGrafter"/>
</dbReference>
<evidence type="ECO:0000256" key="1">
    <source>
        <dbReference type="ARBA" id="ARBA00004026"/>
    </source>
</evidence>
<dbReference type="Pfam" id="PF14700">
    <property type="entry name" value="RPOL_N"/>
    <property type="match status" value="1"/>
</dbReference>
<dbReference type="InterPro" id="IPR002092">
    <property type="entry name" value="DNA-dir_Rpol_phage-type"/>
</dbReference>
<evidence type="ECO:0000259" key="13">
    <source>
        <dbReference type="SMART" id="SM01311"/>
    </source>
</evidence>
<dbReference type="PROSITE" id="PS00900">
    <property type="entry name" value="RNA_POL_PHAGE_1"/>
    <property type="match status" value="1"/>
</dbReference>
<dbReference type="EC" id="2.7.7.6" evidence="11"/>
<evidence type="ECO:0000313" key="15">
    <source>
        <dbReference type="Proteomes" id="UP000030752"/>
    </source>
</evidence>
<organism evidence="14 15">
    <name type="scientific">Cyphellophora europaea (strain CBS 101466)</name>
    <name type="common">Phialophora europaea</name>
    <dbReference type="NCBI Taxonomy" id="1220924"/>
    <lineage>
        <taxon>Eukaryota</taxon>
        <taxon>Fungi</taxon>
        <taxon>Dikarya</taxon>
        <taxon>Ascomycota</taxon>
        <taxon>Pezizomycotina</taxon>
        <taxon>Eurotiomycetes</taxon>
        <taxon>Chaetothyriomycetidae</taxon>
        <taxon>Chaetothyriales</taxon>
        <taxon>Cyphellophoraceae</taxon>
        <taxon>Cyphellophora</taxon>
    </lineage>
</organism>
<evidence type="ECO:0000256" key="3">
    <source>
        <dbReference type="ARBA" id="ARBA00009493"/>
    </source>
</evidence>
<dbReference type="InterPro" id="IPR046950">
    <property type="entry name" value="DNA-dir_Rpol_C_phage-type"/>
</dbReference>
<dbReference type="PANTHER" id="PTHR10102:SF0">
    <property type="entry name" value="DNA-DIRECTED RNA POLYMERASE, MITOCHONDRIAL"/>
    <property type="match status" value="1"/>
</dbReference>
<dbReference type="FunCoup" id="W2RYZ8">
    <property type="interactions" value="247"/>
</dbReference>
<comment type="catalytic activity">
    <reaction evidence="10 11">
        <text>RNA(n) + a ribonucleoside 5'-triphosphate = RNA(n+1) + diphosphate</text>
        <dbReference type="Rhea" id="RHEA:21248"/>
        <dbReference type="Rhea" id="RHEA-COMP:14527"/>
        <dbReference type="Rhea" id="RHEA-COMP:17342"/>
        <dbReference type="ChEBI" id="CHEBI:33019"/>
        <dbReference type="ChEBI" id="CHEBI:61557"/>
        <dbReference type="ChEBI" id="CHEBI:140395"/>
        <dbReference type="EC" id="2.7.7.6"/>
    </reaction>
</comment>
<evidence type="ECO:0000256" key="4">
    <source>
        <dbReference type="ARBA" id="ARBA00022478"/>
    </source>
</evidence>
<evidence type="ECO:0000256" key="9">
    <source>
        <dbReference type="ARBA" id="ARBA00023163"/>
    </source>
</evidence>
<dbReference type="STRING" id="1220924.W2RYZ8"/>
<dbReference type="InterPro" id="IPR037159">
    <property type="entry name" value="RNA_POL_N_sf"/>
</dbReference>
<evidence type="ECO:0000256" key="5">
    <source>
        <dbReference type="ARBA" id="ARBA00022679"/>
    </source>
</evidence>
<sequence>MLTRAARRRQALRYAHNAAEHLQLPFLCPALRFPHITANQQRPIASRTLSRTRPLPSQPSQSRQLASAAPFPDLFDRNDDYSSYLPPREYRSDSLGSGLATLPKWDPSLRDMVKIDNTTLARPAKVIAPNHPDVDIRGNSNEIETNLDACLQLKKWPRAMTNLAQLKAIYSAGSAELLRSYNFVLAYMVEDLVDSHTPEVEQRITQWIERDMKQAGLEPDAQTFALVIKASLAVPSRSKRDRTVRRYWDMAKRYDLQGEVGNLRDILTERDLGLISRICPLEVGDFPEFEALASENPEIILNEDVLSQQPDLQIRETEQKGTGMAALRETLSLFSDEEDQTRMRLAAEPADREAHAYERQARLERDAIASSIARWKREHEKMAKMGITAGLNSGRMGVYMWQWHKTLTTKIIAELKKVQEAEKKPKKNAEDKLRMEYGPFLQQLKPEKLAAVTALGMVQIINKAGASKPIKLVRLVCELGKTIESEHHAERLYERSLRWTKKRRQGQTIPEIIKNLNENPDRPSSWGVTTRGNHPGAQKFLHTSEWTTTIHVKLGAILCELMMDTAKMQITKTNEITGKEVTVAQPVFLRQTVFSNGKKVGIVSLHEEFLNYLVNQPSAEVLTKQLPMVCKPLPWTDFNDGAYLGTRVPALRVKHGEVQQKDYAVAAANNGDLDQILQGLHVLGSVPWKINEQVFHVMIQAWNKGEPIANLAPLHRHFDVPERPPADAPNRAKHDWFSRMREIDNQRSGDHSNRCFQNFQMEIAKAYLHETFYLPHNMDFRGRAYPIPPFLNQMGADNARGLLLFANGRPLGEQGLRWLKIHLSNVFGYDKASLSDRAQFPIDHIEEIRDAVANPLDGQKWWLKAEDPWQCLAACHELVKALDSGNPEEFVSHLPVHQDGSCNGLQHYAALGGDVAGARQVNLEPGDKPADVYTGVAELVAADVAIDAANGHEMAKLVDGRLKRKIVKQTVMTNVYGVTFIGATQQVRKQIDDLLPDILEARLSGRVALYVAGKIFKALGSLFTGAHQIQYWLGDCANRISSSVSPAQMAKLGMKANSPVTDDKTDDVRKTWKKKSKKDDALPGAEFRTSVIWTTPLKLPVVQPYRKAQGSLVQTNLQSITLHEPTAADSVDKRKQLQAFPPNFIHSLDATHMILSALKSKELGLDFAAVHDSFWTHAADIDTLNRLLRDGFIRMHSEDIIGRLAAEFKKRYEGHLYMAQILKTSKLAKAIRQYRTDHRDVLGSSNAKNIKARKHAELLREIEKRQLMASDDPEERRKGEEMVTAATLFERYGGEDSLIHKDSLGQTAIASMPKGPEQAQIAEALRSPTDVDVDLGKTLNPLVDDMDGDADDINIDHDAELEADAAAAQAGKKKKTPSAGNNQTWLWLPLTFRPVPQKGAFDVTRLKDSQYFFS</sequence>
<dbReference type="FunFam" id="1.10.287.280:FF:000001">
    <property type="entry name" value="DNA-directed RNA polymerase"/>
    <property type="match status" value="1"/>
</dbReference>
<keyword evidence="15" id="KW-1185">Reference proteome</keyword>
<evidence type="ECO:0000256" key="6">
    <source>
        <dbReference type="ARBA" id="ARBA00022695"/>
    </source>
</evidence>
<dbReference type="eggNOG" id="KOG1038">
    <property type="taxonomic scope" value="Eukaryota"/>
</dbReference>
<gene>
    <name evidence="14" type="ORF">HMPREF1541_03618</name>
</gene>
<comment type="similarity">
    <text evidence="3 11">Belongs to the phage and mitochondrial RNA polymerase family.</text>
</comment>
<keyword evidence="8" id="KW-0496">Mitochondrion</keyword>
<dbReference type="SUPFAM" id="SSF56672">
    <property type="entry name" value="DNA/RNA polymerases"/>
    <property type="match status" value="1"/>
</dbReference>
<keyword evidence="9 11" id="KW-0804">Transcription</keyword>
<dbReference type="Proteomes" id="UP000030752">
    <property type="component" value="Unassembled WGS sequence"/>
</dbReference>
<dbReference type="SMART" id="SM01311">
    <property type="entry name" value="RPOL_N"/>
    <property type="match status" value="1"/>
</dbReference>
<dbReference type="GO" id="GO:0034245">
    <property type="term" value="C:mitochondrial DNA-directed RNA polymerase complex"/>
    <property type="evidence" value="ECO:0007669"/>
    <property type="project" value="TreeGrafter"/>
</dbReference>
<evidence type="ECO:0000313" key="14">
    <source>
        <dbReference type="EMBL" id="ETN41682.1"/>
    </source>
</evidence>
<dbReference type="Gene3D" id="1.10.150.20">
    <property type="entry name" value="5' to 3' exonuclease, C-terminal subdomain"/>
    <property type="match status" value="1"/>
</dbReference>
<dbReference type="GO" id="GO:0003899">
    <property type="term" value="F:DNA-directed RNA polymerase activity"/>
    <property type="evidence" value="ECO:0007669"/>
    <property type="project" value="UniProtKB-EC"/>
</dbReference>
<dbReference type="GeneID" id="19970957"/>
<name>W2RYZ8_CYPE1</name>
<evidence type="ECO:0000256" key="8">
    <source>
        <dbReference type="ARBA" id="ARBA00023128"/>
    </source>
</evidence>
<protein>
    <recommendedName>
        <fullName evidence="11">DNA-directed RNA polymerase</fullName>
        <ecNumber evidence="11">2.7.7.6</ecNumber>
    </recommendedName>
</protein>